<dbReference type="EMBL" id="CACRXK020004507">
    <property type="protein sequence ID" value="CAB4002993.1"/>
    <property type="molecule type" value="Genomic_DNA"/>
</dbReference>
<dbReference type="CDD" id="cd01650">
    <property type="entry name" value="RT_nLTR_like"/>
    <property type="match status" value="1"/>
</dbReference>
<dbReference type="GO" id="GO:0031012">
    <property type="term" value="C:extracellular matrix"/>
    <property type="evidence" value="ECO:0007669"/>
    <property type="project" value="TreeGrafter"/>
</dbReference>
<dbReference type="PROSITE" id="PS50878">
    <property type="entry name" value="RT_POL"/>
    <property type="match status" value="1"/>
</dbReference>
<evidence type="ECO:0000313" key="1">
    <source>
        <dbReference type="EMBL" id="CAB4002993.1"/>
    </source>
</evidence>
<reference evidence="1" key="1">
    <citation type="submission" date="2020-04" db="EMBL/GenBank/DDBJ databases">
        <authorList>
            <person name="Alioto T."/>
            <person name="Alioto T."/>
            <person name="Gomez Garrido J."/>
        </authorList>
    </citation>
    <scope>NUCLEOTIDE SEQUENCE</scope>
    <source>
        <strain evidence="1">A484AB</strain>
    </source>
</reference>
<organism evidence="1 2">
    <name type="scientific">Paramuricea clavata</name>
    <name type="common">Red gorgonian</name>
    <name type="synonym">Violescent sea-whip</name>
    <dbReference type="NCBI Taxonomy" id="317549"/>
    <lineage>
        <taxon>Eukaryota</taxon>
        <taxon>Metazoa</taxon>
        <taxon>Cnidaria</taxon>
        <taxon>Anthozoa</taxon>
        <taxon>Octocorallia</taxon>
        <taxon>Malacalcyonacea</taxon>
        <taxon>Plexauridae</taxon>
        <taxon>Paramuricea</taxon>
    </lineage>
</organism>
<dbReference type="SUPFAM" id="SSF56219">
    <property type="entry name" value="DNase I-like"/>
    <property type="match status" value="1"/>
</dbReference>
<dbReference type="Gene3D" id="3.60.10.10">
    <property type="entry name" value="Endonuclease/exonuclease/phosphatase"/>
    <property type="match status" value="1"/>
</dbReference>
<dbReference type="InterPro" id="IPR036691">
    <property type="entry name" value="Endo/exonu/phosph_ase_sf"/>
</dbReference>
<proteinExistence type="predicted"/>
<sequence>MNASGQNKHTTTSKNSSIAANKCGLQKSKINIAHLNICSLKKREHLIQIRLLMQENKFDVLAVSESWLTSSVRNEEVKIFGYSLSRLDRRGRSGGGVCAYIKSSLKKKVLRDLTEISESRFHQLWLQIQHKKLKSFLLCVCYRPPDSPVSCFTNNFMDNYIKALTFGKDIIIAGDLNCDLLKTAQEAKALNDFCHCLNLTQLIDKPTRVTSRSSTLIDVMMTSNKDLIAEIGVLETYISDHFLVYCSLKLKLIKPHPICITARSYKHYDRNQFLCDLACIPWHENLFVENVNDKLSHFDSNFQNALARNAPIKTMKIRHRQVPFVDNEIKELMKNRKRLHKFARLTRMPSDWEKYRALRDKVKCKLRQAEKDYVHNEIYNNPNIASMWKVIRNCVPRKETTKPSYSGDVKKLANEFNTFFTSVGINTSATALALLTEHGLPILNPPTSTEIPEIDQFYFHSVSCSEISRVVMSFSSNKAPGFDKVSMAVIKDALPYILPTLTQIVNCSLETGVFPTAWKKAEVIPLLKEGDYEIPNNNRPVSLLVAASKICERVVLKQLTEYMTKKKKFTKHQSGNRKLHSTETLNIFISDLILQSMDRREVTALLLLDLSKAFDSLDHFILLRKLSNIGISKPALFWFKSYLTGRCQSVRIASVLSDECEITRGVPQGSILGPVLFNIYISTTCLVYQRSPIWSRTWMTQKYI</sequence>
<dbReference type="GO" id="GO:0003824">
    <property type="term" value="F:catalytic activity"/>
    <property type="evidence" value="ECO:0007669"/>
    <property type="project" value="InterPro"/>
</dbReference>
<dbReference type="Pfam" id="PF00078">
    <property type="entry name" value="RVT_1"/>
    <property type="match status" value="1"/>
</dbReference>
<accession>A0A7D9I7R7</accession>
<gene>
    <name evidence="1" type="ORF">PACLA_8A026116</name>
</gene>
<keyword evidence="2" id="KW-1185">Reference proteome</keyword>
<dbReference type="PANTHER" id="PTHR33395">
    <property type="entry name" value="TRANSCRIPTASE, PUTATIVE-RELATED-RELATED"/>
    <property type="match status" value="1"/>
</dbReference>
<comment type="caution">
    <text evidence="1">The sequence shown here is derived from an EMBL/GenBank/DDBJ whole genome shotgun (WGS) entry which is preliminary data.</text>
</comment>
<dbReference type="InterPro" id="IPR043502">
    <property type="entry name" value="DNA/RNA_pol_sf"/>
</dbReference>
<name>A0A7D9I7R7_PARCT</name>
<dbReference type="OrthoDB" id="5953030at2759"/>
<dbReference type="InterPro" id="IPR005135">
    <property type="entry name" value="Endo/exonuclease/phosphatase"/>
</dbReference>
<dbReference type="Proteomes" id="UP001152795">
    <property type="component" value="Unassembled WGS sequence"/>
</dbReference>
<dbReference type="PANTHER" id="PTHR33395:SF22">
    <property type="entry name" value="REVERSE TRANSCRIPTASE DOMAIN-CONTAINING PROTEIN"/>
    <property type="match status" value="1"/>
</dbReference>
<protein>
    <submittedName>
        <fullName evidence="1">Uncharacterized protein</fullName>
    </submittedName>
</protein>
<dbReference type="InterPro" id="IPR000477">
    <property type="entry name" value="RT_dom"/>
</dbReference>
<evidence type="ECO:0000313" key="2">
    <source>
        <dbReference type="Proteomes" id="UP001152795"/>
    </source>
</evidence>
<dbReference type="SUPFAM" id="SSF56672">
    <property type="entry name" value="DNA/RNA polymerases"/>
    <property type="match status" value="1"/>
</dbReference>
<dbReference type="AlphaFoldDB" id="A0A7D9I7R7"/>
<dbReference type="Pfam" id="PF14529">
    <property type="entry name" value="Exo_endo_phos_2"/>
    <property type="match status" value="1"/>
</dbReference>